<comment type="caution">
    <text evidence="2">The sequence shown here is derived from an EMBL/GenBank/DDBJ whole genome shotgun (WGS) entry which is preliminary data.</text>
</comment>
<dbReference type="Proteomes" id="UP001162972">
    <property type="component" value="Chromosome 5"/>
</dbReference>
<evidence type="ECO:0000313" key="3">
    <source>
        <dbReference type="Proteomes" id="UP001162972"/>
    </source>
</evidence>
<keyword evidence="1" id="KW-0812">Transmembrane</keyword>
<name>A0AAD6K132_9ROSI</name>
<dbReference type="EMBL" id="JAPFFJ010000013">
    <property type="protein sequence ID" value="KAJ6413854.1"/>
    <property type="molecule type" value="Genomic_DNA"/>
</dbReference>
<proteinExistence type="predicted"/>
<keyword evidence="3" id="KW-1185">Reference proteome</keyword>
<sequence>MIKKIAKRLLFLYIYIYIFFFYGEIAN</sequence>
<keyword evidence="1" id="KW-0472">Membrane</keyword>
<evidence type="ECO:0000256" key="1">
    <source>
        <dbReference type="SAM" id="Phobius"/>
    </source>
</evidence>
<keyword evidence="1" id="KW-1133">Transmembrane helix</keyword>
<protein>
    <submittedName>
        <fullName evidence="2">Uncharacterized protein</fullName>
    </submittedName>
</protein>
<accession>A0AAD6K132</accession>
<gene>
    <name evidence="2" type="ORF">OIU84_006626</name>
</gene>
<dbReference type="AlphaFoldDB" id="A0AAD6K132"/>
<evidence type="ECO:0000313" key="2">
    <source>
        <dbReference type="EMBL" id="KAJ6413854.1"/>
    </source>
</evidence>
<reference evidence="2 3" key="1">
    <citation type="journal article" date="2023" name="Int. J. Mol. Sci.">
        <title>De Novo Assembly and Annotation of 11 Diverse Shrub Willow (Salix) Genomes Reveals Novel Gene Organization in Sex-Linked Regions.</title>
        <authorList>
            <person name="Hyden B."/>
            <person name="Feng K."/>
            <person name="Yates T.B."/>
            <person name="Jawdy S."/>
            <person name="Cereghino C."/>
            <person name="Smart L.B."/>
            <person name="Muchero W."/>
        </authorList>
    </citation>
    <scope>NUCLEOTIDE SEQUENCE [LARGE SCALE GENOMIC DNA]</scope>
    <source>
        <tissue evidence="2">Shoot tip</tissue>
    </source>
</reference>
<feature type="transmembrane region" description="Helical" evidence="1">
    <location>
        <begin position="9"/>
        <end position="26"/>
    </location>
</feature>
<organism evidence="2 3">
    <name type="scientific">Salix udensis</name>
    <dbReference type="NCBI Taxonomy" id="889485"/>
    <lineage>
        <taxon>Eukaryota</taxon>
        <taxon>Viridiplantae</taxon>
        <taxon>Streptophyta</taxon>
        <taxon>Embryophyta</taxon>
        <taxon>Tracheophyta</taxon>
        <taxon>Spermatophyta</taxon>
        <taxon>Magnoliopsida</taxon>
        <taxon>eudicotyledons</taxon>
        <taxon>Gunneridae</taxon>
        <taxon>Pentapetalae</taxon>
        <taxon>rosids</taxon>
        <taxon>fabids</taxon>
        <taxon>Malpighiales</taxon>
        <taxon>Salicaceae</taxon>
        <taxon>Saliceae</taxon>
        <taxon>Salix</taxon>
    </lineage>
</organism>